<dbReference type="Proteomes" id="UP000237000">
    <property type="component" value="Unassembled WGS sequence"/>
</dbReference>
<feature type="region of interest" description="Disordered" evidence="1">
    <location>
        <begin position="17"/>
        <end position="36"/>
    </location>
</feature>
<evidence type="ECO:0000313" key="2">
    <source>
        <dbReference type="EMBL" id="PON90450.1"/>
    </source>
</evidence>
<proteinExistence type="predicted"/>
<comment type="caution">
    <text evidence="2">The sequence shown here is derived from an EMBL/GenBank/DDBJ whole genome shotgun (WGS) entry which is preliminary data.</text>
</comment>
<protein>
    <submittedName>
        <fullName evidence="2">Uncharacterized protein</fullName>
    </submittedName>
</protein>
<reference evidence="3" key="1">
    <citation type="submission" date="2016-06" db="EMBL/GenBank/DDBJ databases">
        <title>Parallel loss of symbiosis genes in relatives of nitrogen-fixing non-legume Parasponia.</title>
        <authorList>
            <person name="Van Velzen R."/>
            <person name="Holmer R."/>
            <person name="Bu F."/>
            <person name="Rutten L."/>
            <person name="Van Zeijl A."/>
            <person name="Liu W."/>
            <person name="Santuari L."/>
            <person name="Cao Q."/>
            <person name="Sharma T."/>
            <person name="Shen D."/>
            <person name="Roswanjaya Y."/>
            <person name="Wardhani T."/>
            <person name="Kalhor M.S."/>
            <person name="Jansen J."/>
            <person name="Van den Hoogen J."/>
            <person name="Gungor B."/>
            <person name="Hartog M."/>
            <person name="Hontelez J."/>
            <person name="Verver J."/>
            <person name="Yang W.-C."/>
            <person name="Schijlen E."/>
            <person name="Repin R."/>
            <person name="Schilthuizen M."/>
            <person name="Schranz E."/>
            <person name="Heidstra R."/>
            <person name="Miyata K."/>
            <person name="Fedorova E."/>
            <person name="Kohlen W."/>
            <person name="Bisseling T."/>
            <person name="Smit S."/>
            <person name="Geurts R."/>
        </authorList>
    </citation>
    <scope>NUCLEOTIDE SEQUENCE [LARGE SCALE GENOMIC DNA]</scope>
    <source>
        <strain evidence="3">cv. RG33-2</strain>
    </source>
</reference>
<organism evidence="2 3">
    <name type="scientific">Trema orientale</name>
    <name type="common">Charcoal tree</name>
    <name type="synonym">Celtis orientalis</name>
    <dbReference type="NCBI Taxonomy" id="63057"/>
    <lineage>
        <taxon>Eukaryota</taxon>
        <taxon>Viridiplantae</taxon>
        <taxon>Streptophyta</taxon>
        <taxon>Embryophyta</taxon>
        <taxon>Tracheophyta</taxon>
        <taxon>Spermatophyta</taxon>
        <taxon>Magnoliopsida</taxon>
        <taxon>eudicotyledons</taxon>
        <taxon>Gunneridae</taxon>
        <taxon>Pentapetalae</taxon>
        <taxon>rosids</taxon>
        <taxon>fabids</taxon>
        <taxon>Rosales</taxon>
        <taxon>Cannabaceae</taxon>
        <taxon>Trema</taxon>
    </lineage>
</organism>
<evidence type="ECO:0000313" key="3">
    <source>
        <dbReference type="Proteomes" id="UP000237000"/>
    </source>
</evidence>
<accession>A0A2P5EY36</accession>
<evidence type="ECO:0000256" key="1">
    <source>
        <dbReference type="SAM" id="MobiDB-lite"/>
    </source>
</evidence>
<dbReference type="InParanoid" id="A0A2P5EY36"/>
<keyword evidence="3" id="KW-1185">Reference proteome</keyword>
<dbReference type="EMBL" id="JXTC01000083">
    <property type="protein sequence ID" value="PON90450.1"/>
    <property type="molecule type" value="Genomic_DNA"/>
</dbReference>
<name>A0A2P5EY36_TREOI</name>
<dbReference type="AlphaFoldDB" id="A0A2P5EY36"/>
<sequence length="36" mass="3925">MDINQNMEARNDCRVSLLTREGNSTSVGDDDPISGN</sequence>
<gene>
    <name evidence="2" type="ORF">TorRG33x02_137350</name>
</gene>